<dbReference type="Gene3D" id="3.30.540.10">
    <property type="entry name" value="Fructose-1,6-Bisphosphatase, subunit A, domain 1"/>
    <property type="match status" value="1"/>
</dbReference>
<dbReference type="InterPro" id="IPR020550">
    <property type="entry name" value="Inositol_monophosphatase_CS"/>
</dbReference>
<feature type="binding site" evidence="5">
    <location>
        <position position="95"/>
    </location>
    <ligand>
        <name>Mg(2+)</name>
        <dbReference type="ChEBI" id="CHEBI:18420"/>
        <label>1</label>
        <note>catalytic</note>
    </ligand>
</feature>
<comment type="catalytic activity">
    <reaction evidence="1">
        <text>a myo-inositol phosphate + H2O = myo-inositol + phosphate</text>
        <dbReference type="Rhea" id="RHEA:24056"/>
        <dbReference type="ChEBI" id="CHEBI:15377"/>
        <dbReference type="ChEBI" id="CHEBI:17268"/>
        <dbReference type="ChEBI" id="CHEBI:43474"/>
        <dbReference type="ChEBI" id="CHEBI:84139"/>
        <dbReference type="EC" id="3.1.3.25"/>
    </reaction>
</comment>
<dbReference type="PATRIC" id="fig|68170.10.peg.6785"/>
<dbReference type="GO" id="GO:0046854">
    <property type="term" value="P:phosphatidylinositol phosphate biosynthetic process"/>
    <property type="evidence" value="ECO:0007669"/>
    <property type="project" value="InterPro"/>
</dbReference>
<dbReference type="Proteomes" id="UP000033393">
    <property type="component" value="Unassembled WGS sequence"/>
</dbReference>
<keyword evidence="7" id="KW-1185">Reference proteome</keyword>
<evidence type="ECO:0000256" key="3">
    <source>
        <dbReference type="ARBA" id="ARBA00022723"/>
    </source>
</evidence>
<feature type="binding site" evidence="5">
    <location>
        <position position="97"/>
    </location>
    <ligand>
        <name>Mg(2+)</name>
        <dbReference type="ChEBI" id="CHEBI:18420"/>
        <label>1</label>
        <note>catalytic</note>
    </ligand>
</feature>
<dbReference type="InterPro" id="IPR000760">
    <property type="entry name" value="Inositol_monophosphatase-like"/>
</dbReference>
<evidence type="ECO:0000256" key="1">
    <source>
        <dbReference type="ARBA" id="ARBA00001033"/>
    </source>
</evidence>
<dbReference type="PRINTS" id="PR00377">
    <property type="entry name" value="IMPHPHTASES"/>
</dbReference>
<name>A0A0F0H9Z6_LENAE</name>
<evidence type="ECO:0000256" key="2">
    <source>
        <dbReference type="ARBA" id="ARBA00013106"/>
    </source>
</evidence>
<dbReference type="PROSITE" id="PS00630">
    <property type="entry name" value="IMP_2"/>
    <property type="match status" value="1"/>
</dbReference>
<reference evidence="6 7" key="1">
    <citation type="submission" date="2015-02" db="EMBL/GenBank/DDBJ databases">
        <authorList>
            <person name="Ju K.-S."/>
            <person name="Doroghazi J.R."/>
            <person name="Metcalf W."/>
        </authorList>
    </citation>
    <scope>NUCLEOTIDE SEQUENCE [LARGE SCALE GENOMIC DNA]</scope>
    <source>
        <strain evidence="6 7">NRRL B-16140</strain>
    </source>
</reference>
<proteinExistence type="predicted"/>
<dbReference type="GO" id="GO:0046872">
    <property type="term" value="F:metal ion binding"/>
    <property type="evidence" value="ECO:0007669"/>
    <property type="project" value="UniProtKB-KW"/>
</dbReference>
<dbReference type="OrthoDB" id="9772456at2"/>
<feature type="binding site" evidence="5">
    <location>
        <position position="98"/>
    </location>
    <ligand>
        <name>Mg(2+)</name>
        <dbReference type="ChEBI" id="CHEBI:18420"/>
        <label>1</label>
        <note>catalytic</note>
    </ligand>
</feature>
<evidence type="ECO:0000256" key="5">
    <source>
        <dbReference type="PIRSR" id="PIRSR600760-2"/>
    </source>
</evidence>
<keyword evidence="3 5" id="KW-0479">Metal-binding</keyword>
<dbReference type="AlphaFoldDB" id="A0A0F0H9Z6"/>
<comment type="cofactor">
    <cofactor evidence="5">
        <name>Mg(2+)</name>
        <dbReference type="ChEBI" id="CHEBI:18420"/>
    </cofactor>
</comment>
<evidence type="ECO:0000313" key="7">
    <source>
        <dbReference type="Proteomes" id="UP000033393"/>
    </source>
</evidence>
<dbReference type="PANTHER" id="PTHR20854:SF4">
    <property type="entry name" value="INOSITOL-1-MONOPHOSPHATASE-RELATED"/>
    <property type="match status" value="1"/>
</dbReference>
<dbReference type="RefSeq" id="WP_045310364.1">
    <property type="nucleotide sequence ID" value="NZ_JYJG01000029.1"/>
</dbReference>
<comment type="caution">
    <text evidence="6">The sequence shown here is derived from an EMBL/GenBank/DDBJ whole genome shotgun (WGS) entry which is preliminary data.</text>
</comment>
<accession>A0A0F0H9Z6</accession>
<dbReference type="GO" id="GO:0007165">
    <property type="term" value="P:signal transduction"/>
    <property type="evidence" value="ECO:0007669"/>
    <property type="project" value="TreeGrafter"/>
</dbReference>
<dbReference type="GO" id="GO:0006020">
    <property type="term" value="P:inositol metabolic process"/>
    <property type="evidence" value="ECO:0007669"/>
    <property type="project" value="TreeGrafter"/>
</dbReference>
<dbReference type="SUPFAM" id="SSF56655">
    <property type="entry name" value="Carbohydrate phosphatase"/>
    <property type="match status" value="1"/>
</dbReference>
<gene>
    <name evidence="6" type="ORF">UK23_06070</name>
</gene>
<dbReference type="Pfam" id="PF00459">
    <property type="entry name" value="Inositol_P"/>
    <property type="match status" value="1"/>
</dbReference>
<protein>
    <recommendedName>
        <fullName evidence="2">inositol-phosphate phosphatase</fullName>
        <ecNumber evidence="2">3.1.3.25</ecNumber>
    </recommendedName>
</protein>
<feature type="binding site" evidence="5">
    <location>
        <position position="72"/>
    </location>
    <ligand>
        <name>Mg(2+)</name>
        <dbReference type="ChEBI" id="CHEBI:18420"/>
        <label>1</label>
        <note>catalytic</note>
    </ligand>
</feature>
<keyword evidence="4 5" id="KW-0460">Magnesium</keyword>
<dbReference type="Gene3D" id="3.40.190.80">
    <property type="match status" value="1"/>
</dbReference>
<dbReference type="PANTHER" id="PTHR20854">
    <property type="entry name" value="INOSITOL MONOPHOSPHATASE"/>
    <property type="match status" value="1"/>
</dbReference>
<dbReference type="GO" id="GO:0008934">
    <property type="term" value="F:inositol monophosphate 1-phosphatase activity"/>
    <property type="evidence" value="ECO:0007669"/>
    <property type="project" value="TreeGrafter"/>
</dbReference>
<sequence>MTPADLCDLTEVEGLLRSIAAEHVMPRFGRVATQDVMAKADGGLVTAVDHTVEDALTNRLCAILPGSAVVGEEAVSADPTRLELVAGAEPVWIVDPIDGTENFAMGNPRFTSLVSLAVQGRVMASWTYAPALDLMAIAVADNGAHINGERTTLPKSVTVLRSLDVRVAQPRWWSKLPARLHINRLCMSGISLSYFDGAGLGYLELASGRCSAMILTWETVWDHAAGILLLQETGGTVTGLDGSPFRLDGDNELPLVAAPDSTVAGQIRAAMSDDEATVY</sequence>
<evidence type="ECO:0000256" key="4">
    <source>
        <dbReference type="ARBA" id="ARBA00022842"/>
    </source>
</evidence>
<dbReference type="EC" id="3.1.3.25" evidence="2"/>
<feature type="binding site" evidence="5">
    <location>
        <position position="222"/>
    </location>
    <ligand>
        <name>Mg(2+)</name>
        <dbReference type="ChEBI" id="CHEBI:18420"/>
        <label>1</label>
        <note>catalytic</note>
    </ligand>
</feature>
<dbReference type="EMBL" id="JYJG01000029">
    <property type="protein sequence ID" value="KJK51681.1"/>
    <property type="molecule type" value="Genomic_DNA"/>
</dbReference>
<evidence type="ECO:0000313" key="6">
    <source>
        <dbReference type="EMBL" id="KJK51681.1"/>
    </source>
</evidence>
<organism evidence="6 7">
    <name type="scientific">Lentzea aerocolonigenes</name>
    <name type="common">Lechevalieria aerocolonigenes</name>
    <name type="synonym">Saccharothrix aerocolonigenes</name>
    <dbReference type="NCBI Taxonomy" id="68170"/>
    <lineage>
        <taxon>Bacteria</taxon>
        <taxon>Bacillati</taxon>
        <taxon>Actinomycetota</taxon>
        <taxon>Actinomycetes</taxon>
        <taxon>Pseudonocardiales</taxon>
        <taxon>Pseudonocardiaceae</taxon>
        <taxon>Lentzea</taxon>
    </lineage>
</organism>